<dbReference type="InterPro" id="IPR013121">
    <property type="entry name" value="Fe_red_NAD-bd_6"/>
</dbReference>
<dbReference type="FunFam" id="2.40.30.10:FF:000056">
    <property type="entry name" value="NADPH oxidase 5"/>
    <property type="match status" value="1"/>
</dbReference>
<evidence type="ECO:0000256" key="7">
    <source>
        <dbReference type="ARBA" id="ARBA00023002"/>
    </source>
</evidence>
<feature type="transmembrane region" description="Helical" evidence="10">
    <location>
        <begin position="394"/>
        <end position="420"/>
    </location>
</feature>
<dbReference type="InterPro" id="IPR013130">
    <property type="entry name" value="Fe3_Rdtase_TM_dom"/>
</dbReference>
<dbReference type="GO" id="GO:0042554">
    <property type="term" value="P:superoxide anion generation"/>
    <property type="evidence" value="ECO:0007669"/>
    <property type="project" value="TreeGrafter"/>
</dbReference>
<keyword evidence="2" id="KW-0285">Flavoprotein</keyword>
<dbReference type="InterPro" id="IPR017938">
    <property type="entry name" value="Riboflavin_synthase-like_b-brl"/>
</dbReference>
<feature type="compositionally biased region" description="Low complexity" evidence="9">
    <location>
        <begin position="101"/>
        <end position="119"/>
    </location>
</feature>
<dbReference type="GO" id="GO:0005509">
    <property type="term" value="F:calcium ion binding"/>
    <property type="evidence" value="ECO:0007669"/>
    <property type="project" value="InterPro"/>
</dbReference>
<keyword evidence="13" id="KW-1185">Reference proteome</keyword>
<evidence type="ECO:0000313" key="14">
    <source>
        <dbReference type="RefSeq" id="XP_052129327.1"/>
    </source>
</evidence>
<evidence type="ECO:0000256" key="5">
    <source>
        <dbReference type="ARBA" id="ARBA00022857"/>
    </source>
</evidence>
<evidence type="ECO:0000313" key="13">
    <source>
        <dbReference type="Proteomes" id="UP000504606"/>
    </source>
</evidence>
<evidence type="ECO:0000256" key="9">
    <source>
        <dbReference type="SAM" id="MobiDB-lite"/>
    </source>
</evidence>
<protein>
    <submittedName>
        <fullName evidence="14">Uncharacterized protein LOC113210079</fullName>
    </submittedName>
</protein>
<dbReference type="Gene3D" id="3.40.50.80">
    <property type="entry name" value="Nucleotide-binding domain of ferredoxin-NADP reductase (FNR) module"/>
    <property type="match status" value="1"/>
</dbReference>
<sequence>MSGPEVPEAPVEPPAAPRQGRPSLTRSLAGEDDSVPAGKETWVFQAVSPFTKEGLFMPECHKGCSDSDEVLHDEEPPPPGPPPEVPRRASRGDKTALSGTVSPAMSSAPGSSASSVKMSAMEEESLRDRRRSALLRECADILTADENVPRFTRDAFRRVFQEKDLLVILFKLFDQDRDELLGQEDWIEFLKQRLTDERHIDFAEQVESVAYVLCGDGPLDLHRFCQLFQAKGIVDKLFRMVDTESTGSVTAEQILSLIANLTNSRYASFLLLFVLVIPMRPAFVSRAIEYRLHNGYIILARACGQCLNFNCMMVLVLMLRHCITYLRTRGFSQFLPLDQHIYFHKVTGVLIFVYASVHTVAHLLNFTLQVVNDPVVNAKNYTLYEWLLTSKPGVYGLVGGAANPTGVALGVLLLVMFFCSQAFVRRGGCFEIFYWTHLLYVPFWALLVFHGPNFWKWFLGPGVLFLIERLLRFTWMRTERGKTYISSGLLLPSRVTHLVIKRPPHFDFHPGDYVFVNIPSIAVYEWHPFTISSAPEQEDYMWLHIRGVGEWTNQLYAYFEREQEKLHNVSVELPSASAGSQPQTPPPQPSGLRRLHARVEECFFFRGKCPTFLLRCAIISVSQEKRDLITGLKTRTNAGRPNWDKVFKQLVAQKKGKVTVFYCGPPQLARLLRVKCDQYGFAFRKEVF</sequence>
<dbReference type="InterPro" id="IPR050369">
    <property type="entry name" value="RBOH/FRE"/>
</dbReference>
<evidence type="ECO:0000259" key="11">
    <source>
        <dbReference type="PROSITE" id="PS50222"/>
    </source>
</evidence>
<dbReference type="GeneID" id="113210079"/>
<reference evidence="14" key="1">
    <citation type="submission" date="2025-08" db="UniProtKB">
        <authorList>
            <consortium name="RefSeq"/>
        </authorList>
    </citation>
    <scope>IDENTIFICATION</scope>
    <source>
        <tissue evidence="14">Whole organism</tissue>
    </source>
</reference>
<dbReference type="AlphaFoldDB" id="A0A9C6XSF0"/>
<feature type="domain" description="FAD-binding FR-type" evidence="12">
    <location>
        <begin position="468"/>
        <end position="587"/>
    </location>
</feature>
<dbReference type="OrthoDB" id="167398at2759"/>
<dbReference type="InterPro" id="IPR002048">
    <property type="entry name" value="EF_hand_dom"/>
</dbReference>
<evidence type="ECO:0000256" key="4">
    <source>
        <dbReference type="ARBA" id="ARBA00022827"/>
    </source>
</evidence>
<dbReference type="Proteomes" id="UP000504606">
    <property type="component" value="Unplaced"/>
</dbReference>
<keyword evidence="3 10" id="KW-0812">Transmembrane</keyword>
<comment type="subcellular location">
    <subcellularLocation>
        <location evidence="1">Membrane</location>
        <topology evidence="1">Multi-pass membrane protein</topology>
    </subcellularLocation>
</comment>
<dbReference type="InterPro" id="IPR039261">
    <property type="entry name" value="FNR_nucleotide-bd"/>
</dbReference>
<evidence type="ECO:0000256" key="10">
    <source>
        <dbReference type="SAM" id="Phobius"/>
    </source>
</evidence>
<dbReference type="CDD" id="cd06186">
    <property type="entry name" value="NOX_Duox_like_FAD_NADP"/>
    <property type="match status" value="1"/>
</dbReference>
<dbReference type="GO" id="GO:0043020">
    <property type="term" value="C:NADPH oxidase complex"/>
    <property type="evidence" value="ECO:0007669"/>
    <property type="project" value="TreeGrafter"/>
</dbReference>
<evidence type="ECO:0000256" key="2">
    <source>
        <dbReference type="ARBA" id="ARBA00022630"/>
    </source>
</evidence>
<keyword evidence="7" id="KW-0560">Oxidoreductase</keyword>
<dbReference type="KEGG" id="foc:113210079"/>
<name>A0A9C6XSF0_FRAOC</name>
<dbReference type="PROSITE" id="PS50222">
    <property type="entry name" value="EF_HAND_2"/>
    <property type="match status" value="2"/>
</dbReference>
<feature type="transmembrane region" description="Helical" evidence="10">
    <location>
        <begin position="341"/>
        <end position="364"/>
    </location>
</feature>
<dbReference type="Pfam" id="PF08022">
    <property type="entry name" value="FAD_binding_8"/>
    <property type="match status" value="1"/>
</dbReference>
<evidence type="ECO:0000256" key="1">
    <source>
        <dbReference type="ARBA" id="ARBA00004141"/>
    </source>
</evidence>
<evidence type="ECO:0000256" key="3">
    <source>
        <dbReference type="ARBA" id="ARBA00022692"/>
    </source>
</evidence>
<dbReference type="GO" id="GO:0006952">
    <property type="term" value="P:defense response"/>
    <property type="evidence" value="ECO:0007669"/>
    <property type="project" value="TreeGrafter"/>
</dbReference>
<keyword evidence="5" id="KW-0521">NADP</keyword>
<feature type="region of interest" description="Disordered" evidence="9">
    <location>
        <begin position="55"/>
        <end position="123"/>
    </location>
</feature>
<accession>A0A9C6XSF0</accession>
<evidence type="ECO:0000256" key="8">
    <source>
        <dbReference type="ARBA" id="ARBA00023136"/>
    </source>
</evidence>
<feature type="compositionally biased region" description="Basic and acidic residues" evidence="9">
    <location>
        <begin position="59"/>
        <end position="75"/>
    </location>
</feature>
<feature type="domain" description="EF-hand" evidence="11">
    <location>
        <begin position="161"/>
        <end position="196"/>
    </location>
</feature>
<keyword evidence="6 10" id="KW-1133">Transmembrane helix</keyword>
<feature type="region of interest" description="Disordered" evidence="9">
    <location>
        <begin position="1"/>
        <end position="37"/>
    </location>
</feature>
<feature type="transmembrane region" description="Helical" evidence="10">
    <location>
        <begin position="296"/>
        <end position="320"/>
    </location>
</feature>
<dbReference type="RefSeq" id="XP_052129327.1">
    <property type="nucleotide sequence ID" value="XM_052273367.1"/>
</dbReference>
<dbReference type="Gene3D" id="1.10.238.10">
    <property type="entry name" value="EF-hand"/>
    <property type="match status" value="1"/>
</dbReference>
<dbReference type="InterPro" id="IPR017927">
    <property type="entry name" value="FAD-bd_FR_type"/>
</dbReference>
<dbReference type="Pfam" id="PF01794">
    <property type="entry name" value="Ferric_reduct"/>
    <property type="match status" value="1"/>
</dbReference>
<feature type="compositionally biased region" description="Basic and acidic residues" evidence="9">
    <location>
        <begin position="85"/>
        <end position="94"/>
    </location>
</feature>
<organism evidence="13 14">
    <name type="scientific">Frankliniella occidentalis</name>
    <name type="common">Western flower thrips</name>
    <name type="synonym">Euthrips occidentalis</name>
    <dbReference type="NCBI Taxonomy" id="133901"/>
    <lineage>
        <taxon>Eukaryota</taxon>
        <taxon>Metazoa</taxon>
        <taxon>Ecdysozoa</taxon>
        <taxon>Arthropoda</taxon>
        <taxon>Hexapoda</taxon>
        <taxon>Insecta</taxon>
        <taxon>Pterygota</taxon>
        <taxon>Neoptera</taxon>
        <taxon>Paraneoptera</taxon>
        <taxon>Thysanoptera</taxon>
        <taxon>Terebrantia</taxon>
        <taxon>Thripoidea</taxon>
        <taxon>Thripidae</taxon>
        <taxon>Frankliniella</taxon>
    </lineage>
</organism>
<dbReference type="InterPro" id="IPR013112">
    <property type="entry name" value="FAD-bd_8"/>
</dbReference>
<dbReference type="SUPFAM" id="SSF63380">
    <property type="entry name" value="Riboflavin synthase domain-like"/>
    <property type="match status" value="1"/>
</dbReference>
<keyword evidence="4" id="KW-0274">FAD</keyword>
<evidence type="ECO:0000256" key="6">
    <source>
        <dbReference type="ARBA" id="ARBA00022989"/>
    </source>
</evidence>
<feature type="transmembrane region" description="Helical" evidence="10">
    <location>
        <begin position="432"/>
        <end position="451"/>
    </location>
</feature>
<dbReference type="PANTHER" id="PTHR11972">
    <property type="entry name" value="NADPH OXIDASE"/>
    <property type="match status" value="1"/>
</dbReference>
<dbReference type="SUPFAM" id="SSF47473">
    <property type="entry name" value="EF-hand"/>
    <property type="match status" value="1"/>
</dbReference>
<dbReference type="PROSITE" id="PS51384">
    <property type="entry name" value="FAD_FR"/>
    <property type="match status" value="1"/>
</dbReference>
<evidence type="ECO:0000259" key="12">
    <source>
        <dbReference type="PROSITE" id="PS51384"/>
    </source>
</evidence>
<feature type="region of interest" description="Disordered" evidence="9">
    <location>
        <begin position="572"/>
        <end position="592"/>
    </location>
</feature>
<dbReference type="PANTHER" id="PTHR11972:SF58">
    <property type="entry name" value="NADPH OXIDASE 5"/>
    <property type="match status" value="1"/>
</dbReference>
<proteinExistence type="predicted"/>
<dbReference type="Pfam" id="PF08030">
    <property type="entry name" value="NAD_binding_6"/>
    <property type="match status" value="1"/>
</dbReference>
<dbReference type="Gene3D" id="2.40.30.10">
    <property type="entry name" value="Translation factors"/>
    <property type="match status" value="1"/>
</dbReference>
<feature type="domain" description="EF-hand" evidence="11">
    <location>
        <begin position="229"/>
        <end position="264"/>
    </location>
</feature>
<gene>
    <name evidence="14" type="primary">LOC113210079</name>
</gene>
<dbReference type="InterPro" id="IPR011992">
    <property type="entry name" value="EF-hand-dom_pair"/>
</dbReference>
<keyword evidence="8 10" id="KW-0472">Membrane</keyword>
<dbReference type="GO" id="GO:0016175">
    <property type="term" value="F:superoxide-generating NAD(P)H oxidase activity"/>
    <property type="evidence" value="ECO:0007669"/>
    <property type="project" value="TreeGrafter"/>
</dbReference>